<evidence type="ECO:0000313" key="9">
    <source>
        <dbReference type="Proteomes" id="UP000091857"/>
    </source>
</evidence>
<dbReference type="AlphaFoldDB" id="A0A2C9UY96"/>
<evidence type="ECO:0000256" key="3">
    <source>
        <dbReference type="ARBA" id="ARBA00022833"/>
    </source>
</evidence>
<protein>
    <recommendedName>
        <fullName evidence="7">AIPP2-like SPOC-like domain-containing protein</fullName>
    </recommendedName>
</protein>
<evidence type="ECO:0000256" key="2">
    <source>
        <dbReference type="ARBA" id="ARBA00022771"/>
    </source>
</evidence>
<evidence type="ECO:0000313" key="8">
    <source>
        <dbReference type="EMBL" id="OAY36057.1"/>
    </source>
</evidence>
<dbReference type="OMA" id="SMERECG"/>
<dbReference type="PANTHER" id="PTHR33304:SF49">
    <property type="entry name" value="OS12G0161500 PROTEIN"/>
    <property type="match status" value="1"/>
</dbReference>
<feature type="domain" description="AIPP2-like SPOC-like" evidence="7">
    <location>
        <begin position="193"/>
        <end position="321"/>
    </location>
</feature>
<keyword evidence="2" id="KW-0863">Zinc-finger</keyword>
<dbReference type="EMBL" id="CM004398">
    <property type="protein sequence ID" value="OAY36057.1"/>
    <property type="molecule type" value="Genomic_DNA"/>
</dbReference>
<dbReference type="Proteomes" id="UP000091857">
    <property type="component" value="Chromosome 12"/>
</dbReference>
<dbReference type="Gramene" id="Manes.12G152400.1.v8.1">
    <property type="protein sequence ID" value="Manes.12G152400.1.v8.1.CDS"/>
    <property type="gene ID" value="Manes.12G152400.v8.1"/>
</dbReference>
<dbReference type="GO" id="GO:0140566">
    <property type="term" value="F:histone reader activity"/>
    <property type="evidence" value="ECO:0007669"/>
    <property type="project" value="InterPro"/>
</dbReference>
<keyword evidence="3" id="KW-0862">Zinc</keyword>
<keyword evidence="4" id="KW-0805">Transcription regulation</keyword>
<name>A0A2C9UY96_MANES</name>
<dbReference type="PANTHER" id="PTHR33304">
    <property type="match status" value="1"/>
</dbReference>
<sequence>MNVCQKCGDKGDVKRLVYCVKCRVSSEHSYCIERKGDENGIWTCEECSSRKAKPSPNPSIKSARISQAVEIRLNRIKMRKQASFTAVKAEACADAERLINAKKPTSDSQKEKIERLPTSSHNVGNGKFKKLKRRLVLEDSSSEEESDSFERAEVDSCQLDPAINAHSSNISREIPHSEASIYVHAQPIIDPIWRGTLRIQNKENSISFGLMAHLSSKACMQVVEAAKALPMRLNVAIVSRSEAWPQKFQIESPTDGSIGLYFFPQHERDEKLFDDLMDNLIIHDQALKTAINNVELLIFSSRELPPELWRFCKKYYLWGLFKPNSQKCLQKQSTFSQYKGSDPVK</sequence>
<dbReference type="Gene3D" id="3.30.40.10">
    <property type="entry name" value="Zinc/RING finger domain, C3HC4 (zinc finger)"/>
    <property type="match status" value="1"/>
</dbReference>
<dbReference type="GO" id="GO:0008270">
    <property type="term" value="F:zinc ion binding"/>
    <property type="evidence" value="ECO:0007669"/>
    <property type="project" value="UniProtKB-KW"/>
</dbReference>
<dbReference type="Gramene" id="Manes.12G152400.3.v8.1">
    <property type="protein sequence ID" value="Manes.12G152400.3.v8.1.CDS"/>
    <property type="gene ID" value="Manes.12G152400.v8.1"/>
</dbReference>
<evidence type="ECO:0000259" key="7">
    <source>
        <dbReference type="Pfam" id="PF23121"/>
    </source>
</evidence>
<comment type="caution">
    <text evidence="8">The sequence shown here is derived from an EMBL/GenBank/DDBJ whole genome shotgun (WGS) entry which is preliminary data.</text>
</comment>
<evidence type="ECO:0000256" key="6">
    <source>
        <dbReference type="SAM" id="MobiDB-lite"/>
    </source>
</evidence>
<evidence type="ECO:0000256" key="4">
    <source>
        <dbReference type="ARBA" id="ARBA00023015"/>
    </source>
</evidence>
<keyword evidence="5" id="KW-0804">Transcription</keyword>
<keyword evidence="9" id="KW-1185">Reference proteome</keyword>
<evidence type="ECO:0000256" key="5">
    <source>
        <dbReference type="ARBA" id="ARBA00023163"/>
    </source>
</evidence>
<dbReference type="STRING" id="3983.A0A2C9UY96"/>
<dbReference type="InterPro" id="IPR011011">
    <property type="entry name" value="Znf_FYVE_PHD"/>
</dbReference>
<organism evidence="8 9">
    <name type="scientific">Manihot esculenta</name>
    <name type="common">Cassava</name>
    <name type="synonym">Jatropha manihot</name>
    <dbReference type="NCBI Taxonomy" id="3983"/>
    <lineage>
        <taxon>Eukaryota</taxon>
        <taxon>Viridiplantae</taxon>
        <taxon>Streptophyta</taxon>
        <taxon>Embryophyta</taxon>
        <taxon>Tracheophyta</taxon>
        <taxon>Spermatophyta</taxon>
        <taxon>Magnoliopsida</taxon>
        <taxon>eudicotyledons</taxon>
        <taxon>Gunneridae</taxon>
        <taxon>Pentapetalae</taxon>
        <taxon>rosids</taxon>
        <taxon>fabids</taxon>
        <taxon>Malpighiales</taxon>
        <taxon>Euphorbiaceae</taxon>
        <taxon>Crotonoideae</taxon>
        <taxon>Manihoteae</taxon>
        <taxon>Manihot</taxon>
    </lineage>
</organism>
<accession>A0A2C9UY96</accession>
<dbReference type="OrthoDB" id="1932206at2759"/>
<reference evidence="9" key="1">
    <citation type="journal article" date="2016" name="Nat. Biotechnol.">
        <title>Sequencing wild and cultivated cassava and related species reveals extensive interspecific hybridization and genetic diversity.</title>
        <authorList>
            <person name="Bredeson J.V."/>
            <person name="Lyons J.B."/>
            <person name="Prochnik S.E."/>
            <person name="Wu G.A."/>
            <person name="Ha C.M."/>
            <person name="Edsinger-Gonzales E."/>
            <person name="Grimwood J."/>
            <person name="Schmutz J."/>
            <person name="Rabbi I.Y."/>
            <person name="Egesi C."/>
            <person name="Nauluvula P."/>
            <person name="Lebot V."/>
            <person name="Ndunguru J."/>
            <person name="Mkamilo G."/>
            <person name="Bart R.S."/>
            <person name="Setter T.L."/>
            <person name="Gleadow R.M."/>
            <person name="Kulakow P."/>
            <person name="Ferguson M.E."/>
            <person name="Rounsley S."/>
            <person name="Rokhsar D.S."/>
        </authorList>
    </citation>
    <scope>NUCLEOTIDE SEQUENCE [LARGE SCALE GENOMIC DNA]</scope>
    <source>
        <strain evidence="9">cv. AM560-2</strain>
    </source>
</reference>
<dbReference type="InterPro" id="IPR056280">
    <property type="entry name" value="AIPP2-like_SPOC"/>
</dbReference>
<evidence type="ECO:0000256" key="1">
    <source>
        <dbReference type="ARBA" id="ARBA00022723"/>
    </source>
</evidence>
<dbReference type="GO" id="GO:0034244">
    <property type="term" value="P:negative regulation of transcription elongation by RNA polymerase II"/>
    <property type="evidence" value="ECO:0007669"/>
    <property type="project" value="InterPro"/>
</dbReference>
<feature type="compositionally biased region" description="Basic and acidic residues" evidence="6">
    <location>
        <begin position="103"/>
        <end position="115"/>
    </location>
</feature>
<dbReference type="SUPFAM" id="SSF57903">
    <property type="entry name" value="FYVE/PHD zinc finger"/>
    <property type="match status" value="1"/>
</dbReference>
<feature type="region of interest" description="Disordered" evidence="6">
    <location>
        <begin position="103"/>
        <end position="124"/>
    </location>
</feature>
<proteinExistence type="predicted"/>
<dbReference type="InterPro" id="IPR013083">
    <property type="entry name" value="Znf_RING/FYVE/PHD"/>
</dbReference>
<dbReference type="InterPro" id="IPR049914">
    <property type="entry name" value="PHD1-3/5-6"/>
</dbReference>
<gene>
    <name evidence="8" type="ORF">MANES_12G152400v8</name>
</gene>
<keyword evidence="1" id="KW-0479">Metal-binding</keyword>
<dbReference type="Pfam" id="PF23121">
    <property type="entry name" value="SPOC_AIPP2"/>
    <property type="match status" value="1"/>
</dbReference>